<dbReference type="Pfam" id="PF05071">
    <property type="entry name" value="NDUFA12"/>
    <property type="match status" value="1"/>
</dbReference>
<dbReference type="PANTHER" id="PTHR32470">
    <property type="entry name" value="ADH DEHYDROGENASE [UBIQUINONE] 1 ALPHA SUBCOMPLEX ASSEMBLY FACTOR 2"/>
    <property type="match status" value="1"/>
</dbReference>
<dbReference type="EMBL" id="OB661739">
    <property type="protein sequence ID" value="CAD7228879.1"/>
    <property type="molecule type" value="Genomic_DNA"/>
</dbReference>
<dbReference type="AlphaFoldDB" id="A0A7R8WH82"/>
<evidence type="ECO:0000313" key="2">
    <source>
        <dbReference type="EMBL" id="CAD7228879.1"/>
    </source>
</evidence>
<dbReference type="GO" id="GO:0005739">
    <property type="term" value="C:mitochondrion"/>
    <property type="evidence" value="ECO:0007669"/>
    <property type="project" value="TreeGrafter"/>
</dbReference>
<dbReference type="GO" id="GO:0032981">
    <property type="term" value="P:mitochondrial respiratory chain complex I assembly"/>
    <property type="evidence" value="ECO:0007669"/>
    <property type="project" value="TreeGrafter"/>
</dbReference>
<comment type="similarity">
    <text evidence="1">Belongs to the complex I NDUFA12 subunit family.</text>
</comment>
<name>A0A7R8WH82_9CRUS</name>
<accession>A0A7R8WH82</accession>
<gene>
    <name evidence="2" type="ORF">CTOB1V02_LOCUS6757</name>
</gene>
<organism evidence="2">
    <name type="scientific">Cyprideis torosa</name>
    <dbReference type="NCBI Taxonomy" id="163714"/>
    <lineage>
        <taxon>Eukaryota</taxon>
        <taxon>Metazoa</taxon>
        <taxon>Ecdysozoa</taxon>
        <taxon>Arthropoda</taxon>
        <taxon>Crustacea</taxon>
        <taxon>Oligostraca</taxon>
        <taxon>Ostracoda</taxon>
        <taxon>Podocopa</taxon>
        <taxon>Podocopida</taxon>
        <taxon>Cytherocopina</taxon>
        <taxon>Cytheroidea</taxon>
        <taxon>Cytherideidae</taxon>
        <taxon>Cyprideis</taxon>
    </lineage>
</organism>
<dbReference type="GO" id="GO:0045271">
    <property type="term" value="C:respiratory chain complex I"/>
    <property type="evidence" value="ECO:0007669"/>
    <property type="project" value="InterPro"/>
</dbReference>
<protein>
    <submittedName>
        <fullName evidence="2">Uncharacterized protein</fullName>
    </submittedName>
</protein>
<sequence>MTAVDVASDELDAPAYRYELTKAAFHRGKSNCMVPSLNCPGVACKQGVIMSGGGPPSRGLFRAIYNNFMKSIRIGLGPQKENAVGVDDFGNKFYEIPADPSRGKRRPKRWFVPSTPKDLYAEIDPEWESWLRLRRDLPPTPEEIAQNIAVAQMKKINARRLAEERGELAPALTLETEDKKPAFPVLEDYEIVPGAGSVKETKEAESSKTRRR</sequence>
<dbReference type="PANTHER" id="PTHR32470:SF2">
    <property type="entry name" value="NADH DEHYDROGENASE [UBIQUINONE] 1 ALPHA SUBCOMPLEX ASSEMBLY FACTOR 2"/>
    <property type="match status" value="1"/>
</dbReference>
<proteinExistence type="inferred from homology"/>
<dbReference type="InterPro" id="IPR052618">
    <property type="entry name" value="ComplexI_NDUFA12"/>
</dbReference>
<evidence type="ECO:0000256" key="1">
    <source>
        <dbReference type="ARBA" id="ARBA00007355"/>
    </source>
</evidence>
<dbReference type="InterPro" id="IPR007763">
    <property type="entry name" value="NDUFA12"/>
</dbReference>
<reference evidence="2" key="1">
    <citation type="submission" date="2020-11" db="EMBL/GenBank/DDBJ databases">
        <authorList>
            <person name="Tran Van P."/>
        </authorList>
    </citation>
    <scope>NUCLEOTIDE SEQUENCE</scope>
</reference>
<dbReference type="OrthoDB" id="10255576at2759"/>